<dbReference type="InterPro" id="IPR050312">
    <property type="entry name" value="IolE/XylAMocC-like"/>
</dbReference>
<reference evidence="4 5" key="1">
    <citation type="submission" date="2020-07" db="EMBL/GenBank/DDBJ databases">
        <title>Sequencing the genomes of 1000 actinobacteria strains.</title>
        <authorList>
            <person name="Klenk H.-P."/>
        </authorList>
    </citation>
    <scope>NUCLEOTIDE SEQUENCE [LARGE SCALE GENOMIC DNA]</scope>
    <source>
        <strain evidence="4 5">DSM 26474</strain>
    </source>
</reference>
<feature type="region of interest" description="Disordered" evidence="2">
    <location>
        <begin position="1"/>
        <end position="21"/>
    </location>
</feature>
<comment type="caution">
    <text evidence="4">The sequence shown here is derived from an EMBL/GenBank/DDBJ whole genome shotgun (WGS) entry which is preliminary data.</text>
</comment>
<gene>
    <name evidence="4" type="ORF">BJ984_003297</name>
</gene>
<organism evidence="4 5">
    <name type="scientific">Herbiconiux flava</name>
    <dbReference type="NCBI Taxonomy" id="881268"/>
    <lineage>
        <taxon>Bacteria</taxon>
        <taxon>Bacillati</taxon>
        <taxon>Actinomycetota</taxon>
        <taxon>Actinomycetes</taxon>
        <taxon>Micrococcales</taxon>
        <taxon>Microbacteriaceae</taxon>
        <taxon>Herbiconiux</taxon>
    </lineage>
</organism>
<feature type="domain" description="Xylose isomerase-like TIM barrel" evidence="3">
    <location>
        <begin position="92"/>
        <end position="321"/>
    </location>
</feature>
<dbReference type="AlphaFoldDB" id="A0A852STA6"/>
<name>A0A852STA6_9MICO</name>
<keyword evidence="5" id="KW-1185">Reference proteome</keyword>
<protein>
    <submittedName>
        <fullName evidence="4">Sugar phosphate isomerase/epimerase</fullName>
    </submittedName>
</protein>
<dbReference type="RefSeq" id="WP_179548953.1">
    <property type="nucleotide sequence ID" value="NZ_BSEW01000002.1"/>
</dbReference>
<dbReference type="EMBL" id="JACCBM010000001">
    <property type="protein sequence ID" value="NYD72139.1"/>
    <property type="molecule type" value="Genomic_DNA"/>
</dbReference>
<dbReference type="Pfam" id="PF01261">
    <property type="entry name" value="AP_endonuc_2"/>
    <property type="match status" value="1"/>
</dbReference>
<evidence type="ECO:0000256" key="1">
    <source>
        <dbReference type="ARBA" id="ARBA00023277"/>
    </source>
</evidence>
<evidence type="ECO:0000313" key="5">
    <source>
        <dbReference type="Proteomes" id="UP000549913"/>
    </source>
</evidence>
<evidence type="ECO:0000256" key="2">
    <source>
        <dbReference type="SAM" id="MobiDB-lite"/>
    </source>
</evidence>
<dbReference type="InterPro" id="IPR036237">
    <property type="entry name" value="Xyl_isomerase-like_sf"/>
</dbReference>
<dbReference type="PANTHER" id="PTHR12110">
    <property type="entry name" value="HYDROXYPYRUVATE ISOMERASE"/>
    <property type="match status" value="1"/>
</dbReference>
<dbReference type="GO" id="GO:0016853">
    <property type="term" value="F:isomerase activity"/>
    <property type="evidence" value="ECO:0007669"/>
    <property type="project" value="UniProtKB-KW"/>
</dbReference>
<dbReference type="PANTHER" id="PTHR12110:SF52">
    <property type="entry name" value="XYLOSE ISOMERASE"/>
    <property type="match status" value="1"/>
</dbReference>
<dbReference type="InterPro" id="IPR013022">
    <property type="entry name" value="Xyl_isomerase-like_TIM-brl"/>
</dbReference>
<accession>A0A852STA6</accession>
<dbReference type="Proteomes" id="UP000549913">
    <property type="component" value="Unassembled WGS sequence"/>
</dbReference>
<sequence length="340" mass="35235">MSVQQNVELSPDARGGASGATLSEGSVGVDRAGVAFAADAVADTPSLDVPSGLAARVPTPLPGDPRLARLSLNQRTTANWTLREAIDGSVAAGLGAIGVWREPLADVGLDTAAGWIADSGLRVSSICRGGFFTVIDPAARRAAHDENLRALDEAAALNAPTLVLVPGGLPEGSKDLVGARTRAAEAIAELAPEARARGVVLGIEPMNPIFAADRGVVSTLGQALALAEPFAPEEVGVVVDTFHLWWEPGVLELVAGAGERIVSYQVCDWITPLPADTLLSRGMMGDGHIDFPAFTRAVAASGYAGDVEVEIFHADVWAAPGAEVVATMARRYAELVEPWL</sequence>
<evidence type="ECO:0000259" key="3">
    <source>
        <dbReference type="Pfam" id="PF01261"/>
    </source>
</evidence>
<proteinExistence type="predicted"/>
<evidence type="ECO:0000313" key="4">
    <source>
        <dbReference type="EMBL" id="NYD72139.1"/>
    </source>
</evidence>
<keyword evidence="1" id="KW-0119">Carbohydrate metabolism</keyword>
<dbReference type="SUPFAM" id="SSF51658">
    <property type="entry name" value="Xylose isomerase-like"/>
    <property type="match status" value="1"/>
</dbReference>
<keyword evidence="4" id="KW-0413">Isomerase</keyword>
<dbReference type="Gene3D" id="3.20.20.150">
    <property type="entry name" value="Divalent-metal-dependent TIM barrel enzymes"/>
    <property type="match status" value="1"/>
</dbReference>